<accession>A0ABS4YTB8</accession>
<organism evidence="1 2">
    <name type="scientific">Arthrobacter stackebrandtii</name>
    <dbReference type="NCBI Taxonomy" id="272161"/>
    <lineage>
        <taxon>Bacteria</taxon>
        <taxon>Bacillati</taxon>
        <taxon>Actinomycetota</taxon>
        <taxon>Actinomycetes</taxon>
        <taxon>Micrococcales</taxon>
        <taxon>Micrococcaceae</taxon>
        <taxon>Arthrobacter</taxon>
    </lineage>
</organism>
<sequence length="104" mass="11972">MNRDLASDIELGFFLADYRNFAVSSIAVTLQRNGKISERPTKRSYDTAIITYELMTRGLNSDRSRHMTRLLNHAHRHVPGSQEDFLYVLLTLLVPGPRKWDTPP</sequence>
<dbReference type="Proteomes" id="UP000711614">
    <property type="component" value="Unassembled WGS sequence"/>
</dbReference>
<dbReference type="RefSeq" id="WP_209677552.1">
    <property type="nucleotide sequence ID" value="NZ_JAGIOI010000001.1"/>
</dbReference>
<name>A0ABS4YTB8_9MICC</name>
<reference evidence="1 2" key="1">
    <citation type="submission" date="2021-03" db="EMBL/GenBank/DDBJ databases">
        <title>Sequencing the genomes of 1000 actinobacteria strains.</title>
        <authorList>
            <person name="Klenk H.-P."/>
        </authorList>
    </citation>
    <scope>NUCLEOTIDE SEQUENCE [LARGE SCALE GENOMIC DNA]</scope>
    <source>
        <strain evidence="1 2">DSM 16005</strain>
    </source>
</reference>
<evidence type="ECO:0000313" key="1">
    <source>
        <dbReference type="EMBL" id="MBP2412021.1"/>
    </source>
</evidence>
<gene>
    <name evidence="1" type="ORF">JOF48_000820</name>
</gene>
<dbReference type="EMBL" id="JAGIOI010000001">
    <property type="protein sequence ID" value="MBP2412021.1"/>
    <property type="molecule type" value="Genomic_DNA"/>
</dbReference>
<comment type="caution">
    <text evidence="1">The sequence shown here is derived from an EMBL/GenBank/DDBJ whole genome shotgun (WGS) entry which is preliminary data.</text>
</comment>
<proteinExistence type="predicted"/>
<keyword evidence="2" id="KW-1185">Reference proteome</keyword>
<evidence type="ECO:0000313" key="2">
    <source>
        <dbReference type="Proteomes" id="UP000711614"/>
    </source>
</evidence>
<protein>
    <submittedName>
        <fullName evidence="1">Uncharacterized protein</fullName>
    </submittedName>
</protein>